<sequence length="143" mass="16306">MPVGVPKVAFRIPGDEEATWEKGKRTGIYTLIHFFCKCFLNRIHQKVHVRALLLVQDVNGEIGNQLAGLLIYFSIEDERMEFFLFIHCPGREVIPRITLYDATEWVEPNVHTMCVGIATSMGSLILVGGEFTKHLAFPHAWHQ</sequence>
<dbReference type="AlphaFoldDB" id="A0A2G9HWF0"/>
<protein>
    <recommendedName>
        <fullName evidence="6">ATP-dependent Clp protease proteolytic subunit</fullName>
    </recommendedName>
</protein>
<dbReference type="OrthoDB" id="1882605at2759"/>
<proteinExistence type="inferred from homology"/>
<dbReference type="GO" id="GO:0004176">
    <property type="term" value="F:ATP-dependent peptidase activity"/>
    <property type="evidence" value="ECO:0007669"/>
    <property type="project" value="InterPro"/>
</dbReference>
<dbReference type="InterPro" id="IPR029045">
    <property type="entry name" value="ClpP/crotonase-like_dom_sf"/>
</dbReference>
<reference evidence="8" key="1">
    <citation type="journal article" date="2018" name="Gigascience">
        <title>Genome assembly of the Pink Ipe (Handroanthus impetiginosus, Bignoniaceae), a highly valued, ecologically keystone Neotropical timber forest tree.</title>
        <authorList>
            <person name="Silva-Junior O.B."/>
            <person name="Grattapaglia D."/>
            <person name="Novaes E."/>
            <person name="Collevatti R.G."/>
        </authorList>
    </citation>
    <scope>NUCLEOTIDE SEQUENCE [LARGE SCALE GENOMIC DNA]</scope>
    <source>
        <strain evidence="8">cv. UFG-1</strain>
    </source>
</reference>
<keyword evidence="4 7" id="KW-0378">Hydrolase</keyword>
<evidence type="ECO:0000313" key="7">
    <source>
        <dbReference type="EMBL" id="PIN21846.1"/>
    </source>
</evidence>
<evidence type="ECO:0000313" key="8">
    <source>
        <dbReference type="Proteomes" id="UP000231279"/>
    </source>
</evidence>
<dbReference type="GO" id="GO:0004252">
    <property type="term" value="F:serine-type endopeptidase activity"/>
    <property type="evidence" value="ECO:0007669"/>
    <property type="project" value="InterPro"/>
</dbReference>
<dbReference type="PANTHER" id="PTHR10381">
    <property type="entry name" value="ATP-DEPENDENT CLP PROTEASE PROTEOLYTIC SUBUNIT"/>
    <property type="match status" value="1"/>
</dbReference>
<dbReference type="GO" id="GO:0009368">
    <property type="term" value="C:endopeptidase Clp complex"/>
    <property type="evidence" value="ECO:0007669"/>
    <property type="project" value="TreeGrafter"/>
</dbReference>
<gene>
    <name evidence="7" type="ORF">CDL12_05447</name>
</gene>
<accession>A0A2G9HWF0</accession>
<evidence type="ECO:0000256" key="5">
    <source>
        <dbReference type="ARBA" id="ARBA00022825"/>
    </source>
</evidence>
<dbReference type="Gene3D" id="3.90.226.10">
    <property type="entry name" value="2-enoyl-CoA Hydratase, Chain A, domain 1"/>
    <property type="match status" value="1"/>
</dbReference>
<dbReference type="PANTHER" id="PTHR10381:SF15">
    <property type="entry name" value="CHLOROPLASTIC ATP-DEPENDENT CLP PROTEASE PROTEOLYTIC SUBUNIT 1"/>
    <property type="match status" value="1"/>
</dbReference>
<dbReference type="GO" id="GO:0009532">
    <property type="term" value="C:plastid stroma"/>
    <property type="evidence" value="ECO:0007669"/>
    <property type="project" value="UniProtKB-ARBA"/>
</dbReference>
<dbReference type="Proteomes" id="UP000231279">
    <property type="component" value="Unassembled WGS sequence"/>
</dbReference>
<dbReference type="SUPFAM" id="SSF52096">
    <property type="entry name" value="ClpP/crotonase"/>
    <property type="match status" value="1"/>
</dbReference>
<keyword evidence="3" id="KW-0645">Protease</keyword>
<evidence type="ECO:0000256" key="1">
    <source>
        <dbReference type="ARBA" id="ARBA00007039"/>
    </source>
</evidence>
<dbReference type="GO" id="GO:0051117">
    <property type="term" value="F:ATPase binding"/>
    <property type="evidence" value="ECO:0007669"/>
    <property type="project" value="TreeGrafter"/>
</dbReference>
<keyword evidence="8" id="KW-1185">Reference proteome</keyword>
<dbReference type="GO" id="GO:0006515">
    <property type="term" value="P:protein quality control for misfolded or incompletely synthesized proteins"/>
    <property type="evidence" value="ECO:0007669"/>
    <property type="project" value="TreeGrafter"/>
</dbReference>
<comment type="similarity">
    <text evidence="1 6">Belongs to the peptidase S14 family.</text>
</comment>
<keyword evidence="5" id="KW-0720">Serine protease</keyword>
<evidence type="ECO:0000256" key="3">
    <source>
        <dbReference type="ARBA" id="ARBA00022670"/>
    </source>
</evidence>
<dbReference type="InterPro" id="IPR001907">
    <property type="entry name" value="ClpP"/>
</dbReference>
<evidence type="ECO:0000256" key="4">
    <source>
        <dbReference type="ARBA" id="ARBA00022801"/>
    </source>
</evidence>
<organism evidence="7 8">
    <name type="scientific">Handroanthus impetiginosus</name>
    <dbReference type="NCBI Taxonomy" id="429701"/>
    <lineage>
        <taxon>Eukaryota</taxon>
        <taxon>Viridiplantae</taxon>
        <taxon>Streptophyta</taxon>
        <taxon>Embryophyta</taxon>
        <taxon>Tracheophyta</taxon>
        <taxon>Spermatophyta</taxon>
        <taxon>Magnoliopsida</taxon>
        <taxon>eudicotyledons</taxon>
        <taxon>Gunneridae</taxon>
        <taxon>Pentapetalae</taxon>
        <taxon>asterids</taxon>
        <taxon>lamiids</taxon>
        <taxon>Lamiales</taxon>
        <taxon>Bignoniaceae</taxon>
        <taxon>Crescentiina</taxon>
        <taxon>Tabebuia alliance</taxon>
        <taxon>Handroanthus</taxon>
    </lineage>
</organism>
<dbReference type="Pfam" id="PF00574">
    <property type="entry name" value="CLP_protease"/>
    <property type="match status" value="1"/>
</dbReference>
<dbReference type="InterPro" id="IPR023562">
    <property type="entry name" value="ClpP/TepA"/>
</dbReference>
<name>A0A2G9HWF0_9LAMI</name>
<dbReference type="EMBL" id="NKXS01000871">
    <property type="protein sequence ID" value="PIN21846.1"/>
    <property type="molecule type" value="Genomic_DNA"/>
</dbReference>
<dbReference type="STRING" id="429701.A0A2G9HWF0"/>
<dbReference type="PRINTS" id="PR00127">
    <property type="entry name" value="CLPPROTEASEP"/>
</dbReference>
<evidence type="ECO:0000256" key="6">
    <source>
        <dbReference type="RuleBase" id="RU003567"/>
    </source>
</evidence>
<comment type="caution">
    <text evidence="7">The sequence shown here is derived from an EMBL/GenBank/DDBJ whole genome shotgun (WGS) entry which is preliminary data.</text>
</comment>
<evidence type="ECO:0000256" key="2">
    <source>
        <dbReference type="ARBA" id="ARBA00022640"/>
    </source>
</evidence>
<keyword evidence="2" id="KW-0934">Plastid</keyword>